<dbReference type="EMBL" id="JBJQND010000001">
    <property type="protein sequence ID" value="KAL3891913.1"/>
    <property type="molecule type" value="Genomic_DNA"/>
</dbReference>
<evidence type="ECO:0000256" key="1">
    <source>
        <dbReference type="SAM" id="SignalP"/>
    </source>
</evidence>
<dbReference type="AlphaFoldDB" id="A0ABD3Y311"/>
<feature type="chain" id="PRO_5044725301" evidence="1">
    <location>
        <begin position="25"/>
        <end position="149"/>
    </location>
</feature>
<feature type="signal peptide" evidence="1">
    <location>
        <begin position="1"/>
        <end position="24"/>
    </location>
</feature>
<keyword evidence="4" id="KW-1185">Reference proteome</keyword>
<keyword evidence="1" id="KW-0732">Signal</keyword>
<reference evidence="3 4" key="1">
    <citation type="submission" date="2024-11" db="EMBL/GenBank/DDBJ databases">
        <title>Chromosome-level genome assembly of the freshwater bivalve Anodonta woodiana.</title>
        <authorList>
            <person name="Chen X."/>
        </authorList>
    </citation>
    <scope>NUCLEOTIDE SEQUENCE [LARGE SCALE GENOMIC DNA]</scope>
    <source>
        <strain evidence="3">MN2024</strain>
        <tissue evidence="3">Gills</tissue>
    </source>
</reference>
<dbReference type="EMBL" id="JBJQND010000001">
    <property type="protein sequence ID" value="KAL3892012.1"/>
    <property type="molecule type" value="Genomic_DNA"/>
</dbReference>
<protein>
    <submittedName>
        <fullName evidence="3">Uncharacterized protein</fullName>
    </submittedName>
</protein>
<evidence type="ECO:0000313" key="4">
    <source>
        <dbReference type="Proteomes" id="UP001634394"/>
    </source>
</evidence>
<evidence type="ECO:0000313" key="2">
    <source>
        <dbReference type="EMBL" id="KAL3891913.1"/>
    </source>
</evidence>
<gene>
    <name evidence="2" type="ORF">ACJMK2_004155</name>
    <name evidence="3" type="ORF">ACJMK2_004252</name>
</gene>
<evidence type="ECO:0000313" key="3">
    <source>
        <dbReference type="EMBL" id="KAL3892012.1"/>
    </source>
</evidence>
<proteinExistence type="predicted"/>
<comment type="caution">
    <text evidence="3">The sequence shown here is derived from an EMBL/GenBank/DDBJ whole genome shotgun (WGS) entry which is preliminary data.</text>
</comment>
<dbReference type="Proteomes" id="UP001634394">
    <property type="component" value="Unassembled WGS sequence"/>
</dbReference>
<accession>A0ABD3Y311</accession>
<sequence>MGPHACLIIWAILHCIVEYKGVSAIRCYRCNCDVPCGNRDSSCINNPVSQQDCPMSATTCFVTKTLSGVNQDVQSVKQGCGSGDIVCSGSCSDCKSDICYTVCKDDLCNVFDAHTNGIGARWQSTEAMSMLTLSMLITFGIRLLSKCVL</sequence>
<name>A0ABD3Y311_SINWO</name>
<organism evidence="3 4">
    <name type="scientific">Sinanodonta woodiana</name>
    <name type="common">Chinese pond mussel</name>
    <name type="synonym">Anodonta woodiana</name>
    <dbReference type="NCBI Taxonomy" id="1069815"/>
    <lineage>
        <taxon>Eukaryota</taxon>
        <taxon>Metazoa</taxon>
        <taxon>Spiralia</taxon>
        <taxon>Lophotrochozoa</taxon>
        <taxon>Mollusca</taxon>
        <taxon>Bivalvia</taxon>
        <taxon>Autobranchia</taxon>
        <taxon>Heteroconchia</taxon>
        <taxon>Palaeoheterodonta</taxon>
        <taxon>Unionida</taxon>
        <taxon>Unionoidea</taxon>
        <taxon>Unionidae</taxon>
        <taxon>Unioninae</taxon>
        <taxon>Sinanodonta</taxon>
    </lineage>
</organism>